<evidence type="ECO:0000259" key="7">
    <source>
        <dbReference type="PROSITE" id="PS50863"/>
    </source>
</evidence>
<dbReference type="InterPro" id="IPR044837">
    <property type="entry name" value="REM16-like"/>
</dbReference>
<organism evidence="8 9">
    <name type="scientific">Salvia divinorum</name>
    <name type="common">Maria pastora</name>
    <name type="synonym">Diviner's sage</name>
    <dbReference type="NCBI Taxonomy" id="28513"/>
    <lineage>
        <taxon>Eukaryota</taxon>
        <taxon>Viridiplantae</taxon>
        <taxon>Streptophyta</taxon>
        <taxon>Embryophyta</taxon>
        <taxon>Tracheophyta</taxon>
        <taxon>Spermatophyta</taxon>
        <taxon>Magnoliopsida</taxon>
        <taxon>eudicotyledons</taxon>
        <taxon>Gunneridae</taxon>
        <taxon>Pentapetalae</taxon>
        <taxon>asterids</taxon>
        <taxon>lamiids</taxon>
        <taxon>Lamiales</taxon>
        <taxon>Lamiaceae</taxon>
        <taxon>Nepetoideae</taxon>
        <taxon>Mentheae</taxon>
        <taxon>Salviinae</taxon>
        <taxon>Salvia</taxon>
        <taxon>Salvia subgen. Calosphace</taxon>
    </lineage>
</organism>
<evidence type="ECO:0000313" key="8">
    <source>
        <dbReference type="EMBL" id="KAL1544281.1"/>
    </source>
</evidence>
<evidence type="ECO:0000256" key="6">
    <source>
        <dbReference type="SAM" id="MobiDB-lite"/>
    </source>
</evidence>
<dbReference type="Pfam" id="PF02362">
    <property type="entry name" value="B3"/>
    <property type="match status" value="1"/>
</dbReference>
<evidence type="ECO:0000256" key="5">
    <source>
        <dbReference type="ARBA" id="ARBA00023242"/>
    </source>
</evidence>
<dbReference type="InterPro" id="IPR015300">
    <property type="entry name" value="DNA-bd_pseudobarrel_sf"/>
</dbReference>
<dbReference type="PROSITE" id="PS50863">
    <property type="entry name" value="B3"/>
    <property type="match status" value="1"/>
</dbReference>
<evidence type="ECO:0000256" key="4">
    <source>
        <dbReference type="ARBA" id="ARBA00023163"/>
    </source>
</evidence>
<reference evidence="8 9" key="1">
    <citation type="submission" date="2024-06" db="EMBL/GenBank/DDBJ databases">
        <title>A chromosome level genome sequence of Diviner's sage (Salvia divinorum).</title>
        <authorList>
            <person name="Ford S.A."/>
            <person name="Ro D.-K."/>
            <person name="Ness R.W."/>
            <person name="Phillips M.A."/>
        </authorList>
    </citation>
    <scope>NUCLEOTIDE SEQUENCE [LARGE SCALE GENOMIC DNA]</scope>
    <source>
        <strain evidence="8">SAF-2024a</strain>
        <tissue evidence="8">Leaf</tissue>
    </source>
</reference>
<dbReference type="SMART" id="SM01019">
    <property type="entry name" value="B3"/>
    <property type="match status" value="1"/>
</dbReference>
<dbReference type="CDD" id="cd10017">
    <property type="entry name" value="B3_DNA"/>
    <property type="match status" value="1"/>
</dbReference>
<comment type="subcellular location">
    <subcellularLocation>
        <location evidence="1">Nucleus</location>
    </subcellularLocation>
</comment>
<keyword evidence="9" id="KW-1185">Reference proteome</keyword>
<dbReference type="GO" id="GO:0003677">
    <property type="term" value="F:DNA binding"/>
    <property type="evidence" value="ECO:0007669"/>
    <property type="project" value="UniProtKB-KW"/>
</dbReference>
<dbReference type="InterPro" id="IPR003340">
    <property type="entry name" value="B3_DNA-bd"/>
</dbReference>
<accession>A0ABD1GJJ1</accession>
<name>A0ABD1GJJ1_SALDI</name>
<dbReference type="Proteomes" id="UP001567538">
    <property type="component" value="Unassembled WGS sequence"/>
</dbReference>
<comment type="caution">
    <text evidence="8">The sequence shown here is derived from an EMBL/GenBank/DDBJ whole genome shotgun (WGS) entry which is preliminary data.</text>
</comment>
<sequence>MAVSPVHDSTGTVTCKKLKRKSATPEESKAKHKSAIWETKRRLVEQRLMNLGHAHQNQEESIPVETPIIVHKESPTNDVKTSVGVSNSTMERAQEVQANMSPKFPSFIKLMLKSHVSGGFWLGLPKNFCVAHLPEQDEVVVLVGENEDEYSARYLAEKTGLSGGWRAFSLAHKLLAGDVLVYQLIEPRKFKVHIVRERSFIEYDGVSSLPNLCLNAEPIKEVEEEEVEAVLITETARKCLKLISAENGNKINDIHPSEAASADGNDYSSSESMNAIRFSESVVSFKDVKSFKDFSIHVDGLMIDSEIPLHLRTKYYELCRSQNKFLHENLMKGFNTKLAAGMISETINIAGAIRAATDDAADHLHNWDTTLKAFEDLGMVATIELNRRERAEAKEETRRLNMKLLDVKVRIQNLDAEINGLVKKKEEQIYVFRELAAAPW</sequence>
<feature type="domain" description="TF-B3" evidence="7">
    <location>
        <begin position="107"/>
        <end position="198"/>
    </location>
</feature>
<gene>
    <name evidence="8" type="ORF">AAHA92_21154</name>
</gene>
<keyword evidence="4" id="KW-0804">Transcription</keyword>
<evidence type="ECO:0000256" key="2">
    <source>
        <dbReference type="ARBA" id="ARBA00023015"/>
    </source>
</evidence>
<dbReference type="AlphaFoldDB" id="A0ABD1GJJ1"/>
<keyword evidence="5" id="KW-0539">Nucleus</keyword>
<dbReference type="Gene3D" id="2.40.330.10">
    <property type="entry name" value="DNA-binding pseudobarrel domain"/>
    <property type="match status" value="1"/>
</dbReference>
<evidence type="ECO:0000256" key="1">
    <source>
        <dbReference type="ARBA" id="ARBA00004123"/>
    </source>
</evidence>
<protein>
    <submittedName>
        <fullName evidence="8">B3 domain-containing protein-like protein</fullName>
    </submittedName>
</protein>
<keyword evidence="3" id="KW-0238">DNA-binding</keyword>
<feature type="region of interest" description="Disordered" evidence="6">
    <location>
        <begin position="1"/>
        <end position="34"/>
    </location>
</feature>
<dbReference type="EMBL" id="JBEAFC010000008">
    <property type="protein sequence ID" value="KAL1544281.1"/>
    <property type="molecule type" value="Genomic_DNA"/>
</dbReference>
<dbReference type="SUPFAM" id="SSF101936">
    <property type="entry name" value="DNA-binding pseudobarrel domain"/>
    <property type="match status" value="1"/>
</dbReference>
<dbReference type="PANTHER" id="PTHR31391:SF101">
    <property type="entry name" value="B3 DOMAIN-CONTAINING PROTEIN OS01G0234100"/>
    <property type="match status" value="1"/>
</dbReference>
<evidence type="ECO:0000313" key="9">
    <source>
        <dbReference type="Proteomes" id="UP001567538"/>
    </source>
</evidence>
<proteinExistence type="predicted"/>
<dbReference type="GO" id="GO:0005634">
    <property type="term" value="C:nucleus"/>
    <property type="evidence" value="ECO:0007669"/>
    <property type="project" value="UniProtKB-SubCell"/>
</dbReference>
<keyword evidence="2" id="KW-0805">Transcription regulation</keyword>
<evidence type="ECO:0000256" key="3">
    <source>
        <dbReference type="ARBA" id="ARBA00023125"/>
    </source>
</evidence>
<dbReference type="PANTHER" id="PTHR31391">
    <property type="entry name" value="B3 DOMAIN-CONTAINING PROTEIN OS11G0197600-RELATED"/>
    <property type="match status" value="1"/>
</dbReference>